<name>A0A2B7IDJ9_CUTAC</name>
<dbReference type="Proteomes" id="UP000226191">
    <property type="component" value="Unassembled WGS sequence"/>
</dbReference>
<dbReference type="EMBL" id="CP031442">
    <property type="protein sequence ID" value="AXM07122.1"/>
    <property type="molecule type" value="Genomic_DNA"/>
</dbReference>
<dbReference type="GeneID" id="92858249"/>
<organism evidence="2 3">
    <name type="scientific">Cutibacterium acnes</name>
    <name type="common">Propionibacterium acnes</name>
    <dbReference type="NCBI Taxonomy" id="1747"/>
    <lineage>
        <taxon>Bacteria</taxon>
        <taxon>Bacillati</taxon>
        <taxon>Actinomycetota</taxon>
        <taxon>Actinomycetes</taxon>
        <taxon>Propionibacteriales</taxon>
        <taxon>Propionibacteriaceae</taxon>
        <taxon>Cutibacterium</taxon>
    </lineage>
</organism>
<gene>
    <name evidence="2" type="ORF">B1B09_07180</name>
    <name evidence="1" type="ORF">DXN06_08245</name>
</gene>
<proteinExistence type="predicted"/>
<protein>
    <submittedName>
        <fullName evidence="2">Uncharacterized protein</fullName>
    </submittedName>
</protein>
<evidence type="ECO:0000313" key="4">
    <source>
        <dbReference type="Proteomes" id="UP000256621"/>
    </source>
</evidence>
<sequence length="65" mass="7093">MSWPFWSAAPHTGLVTAYVPALISRRLYPFSPQWVSLSVGELPTRGYFSRYVGSGAIGVLETFGG</sequence>
<evidence type="ECO:0000313" key="1">
    <source>
        <dbReference type="EMBL" id="AXM07122.1"/>
    </source>
</evidence>
<dbReference type="Proteomes" id="UP000256621">
    <property type="component" value="Chromosome"/>
</dbReference>
<accession>A0A2B7IDJ9</accession>
<evidence type="ECO:0000313" key="2">
    <source>
        <dbReference type="EMBL" id="PGF35341.1"/>
    </source>
</evidence>
<reference evidence="1 4" key="2">
    <citation type="submission" date="2018-08" db="EMBL/GenBank/DDBJ databases">
        <title>Genome sequencing of Cutibacterium acnes KCOM 1315.</title>
        <authorList>
            <person name="Kook J.-K."/>
            <person name="Park S.-N."/>
            <person name="Lim Y.K."/>
        </authorList>
    </citation>
    <scope>NUCLEOTIDE SEQUENCE [LARGE SCALE GENOMIC DNA]</scope>
    <source>
        <strain evidence="1 4">KCOM 1315</strain>
    </source>
</reference>
<dbReference type="AlphaFoldDB" id="A0A2B7IDJ9"/>
<evidence type="ECO:0000313" key="3">
    <source>
        <dbReference type="Proteomes" id="UP000226191"/>
    </source>
</evidence>
<dbReference type="EMBL" id="MVCE01000002">
    <property type="protein sequence ID" value="PGF35341.1"/>
    <property type="molecule type" value="Genomic_DNA"/>
</dbReference>
<reference evidence="2 3" key="1">
    <citation type="submission" date="2017-02" db="EMBL/GenBank/DDBJ databases">
        <title>Prevalence of linear plasmids in Cutibacterium acnes isolates obtained from cancerous prostatic tissue.</title>
        <authorList>
            <person name="Davidsson S."/>
            <person name="Bruggemann H."/>
        </authorList>
    </citation>
    <scope>NUCLEOTIDE SEQUENCE [LARGE SCALE GENOMIC DNA]</scope>
    <source>
        <strain evidence="2 3">11-78</strain>
    </source>
</reference>
<dbReference type="RefSeq" id="WP_002518527.1">
    <property type="nucleotide sequence ID" value="NZ_AP019664.1"/>
</dbReference>